<dbReference type="STRING" id="169427.SAMN05192548_10217"/>
<protein>
    <submittedName>
        <fullName evidence="3">Uncharacterized conserved protein, contains GH25 family domain</fullName>
    </submittedName>
</protein>
<feature type="chain" id="PRO_5009920788" evidence="1">
    <location>
        <begin position="24"/>
        <end position="259"/>
    </location>
</feature>
<evidence type="ECO:0000313" key="5">
    <source>
        <dbReference type="Proteomes" id="UP001264340"/>
    </source>
</evidence>
<evidence type="ECO:0000313" key="4">
    <source>
        <dbReference type="Proteomes" id="UP000184395"/>
    </source>
</evidence>
<sequence length="259" mass="28594">MKLAVSTLAFVTASMLCTTSASAHQIWFEQSPNRTMTFYYGEFDRNMLEVTPGGMDRFKALAGQSISDSGAKPLDMKLQRASFSVAQKPAKGDSFVAVDHKYPIFKVHDDGATVDSYWTPATRWVGDFSARQPELELDIVPTGVVKGNVAQFQVFYQKEPLTNKPVTLSSWGGWDYLGTTDGEGKVSFALPWKGTYVLGIEYRDRTPGERVNTEGVTEKYAVRGFSSTLSFYQPTGAEPMKRAPSTLPASEIARLNAKK</sequence>
<proteinExistence type="predicted"/>
<evidence type="ECO:0000256" key="1">
    <source>
        <dbReference type="SAM" id="SignalP"/>
    </source>
</evidence>
<gene>
    <name evidence="2" type="ORF">J2804_002410</name>
    <name evidence="3" type="ORF">SAMN05192548_10217</name>
</gene>
<feature type="signal peptide" evidence="1">
    <location>
        <begin position="1"/>
        <end position="23"/>
    </location>
</feature>
<evidence type="ECO:0000313" key="2">
    <source>
        <dbReference type="EMBL" id="MDR6409006.1"/>
    </source>
</evidence>
<dbReference type="InterPro" id="IPR019613">
    <property type="entry name" value="DUF4198"/>
</dbReference>
<name>A0A1M6S588_9BURK</name>
<reference evidence="2 5" key="2">
    <citation type="submission" date="2023-07" db="EMBL/GenBank/DDBJ databases">
        <title>Sorghum-associated microbial communities from plants grown in Nebraska, USA.</title>
        <authorList>
            <person name="Schachtman D."/>
        </authorList>
    </citation>
    <scope>NUCLEOTIDE SEQUENCE [LARGE SCALE GENOMIC DNA]</scope>
    <source>
        <strain evidence="2 5">DS1316</strain>
    </source>
</reference>
<keyword evidence="5" id="KW-1185">Reference proteome</keyword>
<dbReference type="EMBL" id="JAVDRP010000004">
    <property type="protein sequence ID" value="MDR6409006.1"/>
    <property type="molecule type" value="Genomic_DNA"/>
</dbReference>
<dbReference type="EMBL" id="FRAB01000021">
    <property type="protein sequence ID" value="SHK39819.1"/>
    <property type="molecule type" value="Genomic_DNA"/>
</dbReference>
<dbReference type="Proteomes" id="UP001264340">
    <property type="component" value="Unassembled WGS sequence"/>
</dbReference>
<dbReference type="Pfam" id="PF10670">
    <property type="entry name" value="DUF4198"/>
    <property type="match status" value="1"/>
</dbReference>
<evidence type="ECO:0000313" key="3">
    <source>
        <dbReference type="EMBL" id="SHK39819.1"/>
    </source>
</evidence>
<keyword evidence="1" id="KW-0732">Signal</keyword>
<reference evidence="3 4" key="1">
    <citation type="submission" date="2016-11" db="EMBL/GenBank/DDBJ databases">
        <authorList>
            <person name="Jaros S."/>
            <person name="Januszkiewicz K."/>
            <person name="Wedrychowicz H."/>
        </authorList>
    </citation>
    <scope>NUCLEOTIDE SEQUENCE [LARGE SCALE GENOMIC DNA]</scope>
    <source>
        <strain evidence="3 4">LMG 20594</strain>
    </source>
</reference>
<accession>A0A1M6S588</accession>
<organism evidence="3 4">
    <name type="scientific">Paraburkholderia terricola</name>
    <dbReference type="NCBI Taxonomy" id="169427"/>
    <lineage>
        <taxon>Bacteria</taxon>
        <taxon>Pseudomonadati</taxon>
        <taxon>Pseudomonadota</taxon>
        <taxon>Betaproteobacteria</taxon>
        <taxon>Burkholderiales</taxon>
        <taxon>Burkholderiaceae</taxon>
        <taxon>Paraburkholderia</taxon>
    </lineage>
</organism>
<dbReference type="OrthoDB" id="8911471at2"/>
<dbReference type="Proteomes" id="UP000184395">
    <property type="component" value="Unassembled WGS sequence"/>
</dbReference>
<dbReference type="RefSeq" id="WP_073430229.1">
    <property type="nucleotide sequence ID" value="NZ_CADFGY010000021.1"/>
</dbReference>
<dbReference type="KEGG" id="pts:CUJ90_31710"/>
<dbReference type="GeneID" id="301982655"/>
<dbReference type="AlphaFoldDB" id="A0A1M6S588"/>